<dbReference type="InterPro" id="IPR000542">
    <property type="entry name" value="Carn_acyl_trans"/>
</dbReference>
<keyword evidence="7" id="KW-1185">Reference proteome</keyword>
<gene>
    <name evidence="6" type="ORF">J3Q64DRAFT_1722540</name>
</gene>
<dbReference type="GO" id="GO:0016746">
    <property type="term" value="F:acyltransferase activity"/>
    <property type="evidence" value="ECO:0007669"/>
    <property type="project" value="UniProtKB-KW"/>
</dbReference>
<dbReference type="Proteomes" id="UP001448207">
    <property type="component" value="Unassembled WGS sequence"/>
</dbReference>
<evidence type="ECO:0000256" key="3">
    <source>
        <dbReference type="ARBA" id="ARBA00023315"/>
    </source>
</evidence>
<dbReference type="EMBL" id="JBCLYO010000002">
    <property type="protein sequence ID" value="KAL0093013.1"/>
    <property type="molecule type" value="Genomic_DNA"/>
</dbReference>
<evidence type="ECO:0000256" key="2">
    <source>
        <dbReference type="ARBA" id="ARBA00022679"/>
    </source>
</evidence>
<dbReference type="Pfam" id="PF00755">
    <property type="entry name" value="Carn_acyltransf"/>
    <property type="match status" value="1"/>
</dbReference>
<dbReference type="InterPro" id="IPR023213">
    <property type="entry name" value="CAT-like_dom_sf"/>
</dbReference>
<dbReference type="InterPro" id="IPR039551">
    <property type="entry name" value="Cho/carn_acyl_trans"/>
</dbReference>
<dbReference type="PROSITE" id="PS00439">
    <property type="entry name" value="ACYLTRANSF_C_1"/>
    <property type="match status" value="1"/>
</dbReference>
<organism evidence="6 7">
    <name type="scientific">Phycomyces blakesleeanus</name>
    <dbReference type="NCBI Taxonomy" id="4837"/>
    <lineage>
        <taxon>Eukaryota</taxon>
        <taxon>Fungi</taxon>
        <taxon>Fungi incertae sedis</taxon>
        <taxon>Mucoromycota</taxon>
        <taxon>Mucoromycotina</taxon>
        <taxon>Mucoromycetes</taxon>
        <taxon>Mucorales</taxon>
        <taxon>Phycomycetaceae</taxon>
        <taxon>Phycomyces</taxon>
    </lineage>
</organism>
<comment type="caution">
    <text evidence="6">The sequence shown here is derived from an EMBL/GenBank/DDBJ whole genome shotgun (WGS) entry which is preliminary data.</text>
</comment>
<dbReference type="SUPFAM" id="SSF52777">
    <property type="entry name" value="CoA-dependent acyltransferases"/>
    <property type="match status" value="2"/>
</dbReference>
<dbReference type="PANTHER" id="PTHR22589">
    <property type="entry name" value="CARNITINE O-ACYLTRANSFERASE"/>
    <property type="match status" value="1"/>
</dbReference>
<dbReference type="Gene3D" id="3.30.559.10">
    <property type="entry name" value="Chloramphenicol acetyltransferase-like domain"/>
    <property type="match status" value="1"/>
</dbReference>
<evidence type="ECO:0000256" key="4">
    <source>
        <dbReference type="RuleBase" id="RU003801"/>
    </source>
</evidence>
<keyword evidence="3 4" id="KW-0012">Acyltransferase</keyword>
<protein>
    <submittedName>
        <fullName evidence="6">Acyltransferase ChoActase/COT/CPT</fullName>
    </submittedName>
</protein>
<keyword evidence="2 4" id="KW-0808">Transferase</keyword>
<reference evidence="6 7" key="1">
    <citation type="submission" date="2024-04" db="EMBL/GenBank/DDBJ databases">
        <title>Symmetric and asymmetric DNA N6-adenine methylation regulates different biological responses in Mucorales.</title>
        <authorList>
            <consortium name="Lawrence Berkeley National Laboratory"/>
            <person name="Lax C."/>
            <person name="Mondo S.J."/>
            <person name="Osorio-Concepcion M."/>
            <person name="Muszewska A."/>
            <person name="Corrochano-Luque M."/>
            <person name="Gutierrez G."/>
            <person name="Riley R."/>
            <person name="Lipzen A."/>
            <person name="Guo J."/>
            <person name="Hundley H."/>
            <person name="Amirebrahimi M."/>
            <person name="Ng V."/>
            <person name="Lorenzo-Gutierrez D."/>
            <person name="Binder U."/>
            <person name="Yang J."/>
            <person name="Song Y."/>
            <person name="Canovas D."/>
            <person name="Navarro E."/>
            <person name="Freitag M."/>
            <person name="Gabaldon T."/>
            <person name="Grigoriev I.V."/>
            <person name="Corrochano L.M."/>
            <person name="Nicolas F.E."/>
            <person name="Garre V."/>
        </authorList>
    </citation>
    <scope>NUCLEOTIDE SEQUENCE [LARGE SCALE GENOMIC DNA]</scope>
    <source>
        <strain evidence="6 7">L51</strain>
    </source>
</reference>
<evidence type="ECO:0000256" key="1">
    <source>
        <dbReference type="ARBA" id="ARBA00005232"/>
    </source>
</evidence>
<dbReference type="InterPro" id="IPR042231">
    <property type="entry name" value="Cho/carn_acyl_trans_2"/>
</dbReference>
<dbReference type="PANTHER" id="PTHR22589:SF107">
    <property type="entry name" value="CHOLINE_CARNITINE ACYLTRANSFERASE DOMAIN-CONTAINING PROTEIN"/>
    <property type="match status" value="1"/>
</dbReference>
<evidence type="ECO:0000313" key="6">
    <source>
        <dbReference type="EMBL" id="KAL0093013.1"/>
    </source>
</evidence>
<dbReference type="Gene3D" id="3.30.559.70">
    <property type="entry name" value="Choline/Carnitine o-acyltransferase, domain 2"/>
    <property type="match status" value="1"/>
</dbReference>
<comment type="similarity">
    <text evidence="1 4">Belongs to the carnitine/choline acetyltransferase family.</text>
</comment>
<name>A0ABR3BAD1_PHYBL</name>
<evidence type="ECO:0000313" key="7">
    <source>
        <dbReference type="Proteomes" id="UP001448207"/>
    </source>
</evidence>
<sequence>MVGAPLLSVSRRAFNSSGRLNVKNSLSSNYSTATKTFGNQSILPRLPIPELDATAARYKRSLLPLLSAAEHAQVSQKIDRFVKKDGLGQTLQARMHALDEQEAKLGLSWLDRLWLNRGYLEYRIPTVLNVNWWSQFRDHPDGLISQVPEGTITDFQISRSAGLVSGLLDYSNKINDEAIPPEASRSGPFCMHQIRHMFGTSRIAANPRDTIVTSCPATAKHITVIYKDQIFAVPVLGPNGETVPLKTLENQLRQVVSRVDQLPKEQLQPPVGLMTSEHRDTWGEVRKELETIPTNASTFSAIDSSLFTLCLDNYSSPDDKDLSHRNLAHGKGAHNRWFDKALQIIVESNGRAGINGEHSPCDAVVPQRTVESVLMQEPIVDNLATSNISQLPAPTHLQWSISSKTDQQLKAAQENVDKLIADYDSVLLHYDAYGSDFMKKAKVSPDGWLQMAYQLAYYRQYGKPCPTYESASTRKFLTGRTETVRSCSVESVAFTKAWDNKDIQMKDKLALFGNAIASQSEYMKASSNGHGVDRHLLGLRCQMTPEEAASEEAAIFQDPSYWGSQYWLLSTSNTSPGDLSWGGFGAVVPEGYGANYAIAKQGVKMSISAWNSCADTDATSFRKTVRGVLDEFGQVAEDYLVQK</sequence>
<dbReference type="PROSITE" id="PS00440">
    <property type="entry name" value="ACYLTRANSF_C_2"/>
    <property type="match status" value="1"/>
</dbReference>
<feature type="domain" description="Choline/carnitine acyltransferase" evidence="5">
    <location>
        <begin position="46"/>
        <end position="625"/>
    </location>
</feature>
<evidence type="ECO:0000259" key="5">
    <source>
        <dbReference type="Pfam" id="PF00755"/>
    </source>
</evidence>
<accession>A0ABR3BAD1</accession>
<proteinExistence type="inferred from homology"/>